<feature type="compositionally biased region" description="Basic and acidic residues" evidence="2">
    <location>
        <begin position="124"/>
        <end position="133"/>
    </location>
</feature>
<dbReference type="Pfam" id="PF01476">
    <property type="entry name" value="LysM"/>
    <property type="match status" value="1"/>
</dbReference>
<evidence type="ECO:0000256" key="2">
    <source>
        <dbReference type="SAM" id="MobiDB-lite"/>
    </source>
</evidence>
<dbReference type="Gene3D" id="2.70.70.10">
    <property type="entry name" value="Glucose Permease (Domain IIA)"/>
    <property type="match status" value="1"/>
</dbReference>
<dbReference type="SUPFAM" id="SSF51261">
    <property type="entry name" value="Duplicated hybrid motif"/>
    <property type="match status" value="1"/>
</dbReference>
<dbReference type="STRING" id="1348114.OM33_06140"/>
<dbReference type="PANTHER" id="PTHR21666:SF263">
    <property type="entry name" value="MUREIN HYDROLASE ACTIVATOR NLPD"/>
    <property type="match status" value="1"/>
</dbReference>
<feature type="region of interest" description="Disordered" evidence="2">
    <location>
        <begin position="94"/>
        <end position="133"/>
    </location>
</feature>
<sequence length="274" mass="30734">MRFACQLFVCLICLQLLACSSRTAPAPVTSLTSGKTTSQQKIKIKGNSYKVKKGETLYSIAFRSNKDFRDLARINGIKDPYTIFPGQILHLSQASKTTKKPKKYTSKSSKSTKNIQKNNKSLKKPLDPKKQQEYVENQASIKKQQKVNKNTGKLRWYWPAKGQVARKFSGKENGYKGILIKNKLGTNVLAAADGIVVYAGSALRGYGNLIIVKHNDDYLTAYAHNQNILVKEKQKVTARQKIASMGNSEAKSVGLRFEVRFRGKSVDPLRYLPR</sequence>
<dbReference type="InterPro" id="IPR036779">
    <property type="entry name" value="LysM_dom_sf"/>
</dbReference>
<dbReference type="GO" id="GO:0032153">
    <property type="term" value="C:cell division site"/>
    <property type="evidence" value="ECO:0007669"/>
    <property type="project" value="TreeGrafter"/>
</dbReference>
<dbReference type="InterPro" id="IPR050570">
    <property type="entry name" value="Cell_wall_metabolism_enzyme"/>
</dbReference>
<dbReference type="InterPro" id="IPR016047">
    <property type="entry name" value="M23ase_b-sheet_dom"/>
</dbReference>
<name>A0A0A7EFJ9_9GAMM</name>
<feature type="compositionally biased region" description="Low complexity" evidence="2">
    <location>
        <begin position="106"/>
        <end position="119"/>
    </location>
</feature>
<dbReference type="EMBL" id="CP009888">
    <property type="protein sequence ID" value="AIY64772.1"/>
    <property type="molecule type" value="Genomic_DNA"/>
</dbReference>
<dbReference type="GO" id="GO:0009279">
    <property type="term" value="C:cell outer membrane"/>
    <property type="evidence" value="ECO:0007669"/>
    <property type="project" value="TreeGrafter"/>
</dbReference>
<dbReference type="eggNOG" id="COG4942">
    <property type="taxonomic scope" value="Bacteria"/>
</dbReference>
<keyword evidence="6" id="KW-1185">Reference proteome</keyword>
<proteinExistence type="inferred from homology"/>
<dbReference type="SMART" id="SM00257">
    <property type="entry name" value="LysM"/>
    <property type="match status" value="1"/>
</dbReference>
<feature type="domain" description="LysM" evidence="4">
    <location>
        <begin position="47"/>
        <end position="91"/>
    </location>
</feature>
<dbReference type="RefSeq" id="WP_038640052.1">
    <property type="nucleotide sequence ID" value="NZ_CP009888.1"/>
</dbReference>
<gene>
    <name evidence="5" type="ORF">OM33_06140</name>
</gene>
<evidence type="ECO:0000313" key="5">
    <source>
        <dbReference type="EMBL" id="AIY64772.1"/>
    </source>
</evidence>
<dbReference type="Proteomes" id="UP000030341">
    <property type="component" value="Chromosome 1"/>
</dbReference>
<dbReference type="Gene3D" id="3.10.350.10">
    <property type="entry name" value="LysM domain"/>
    <property type="match status" value="1"/>
</dbReference>
<comment type="similarity">
    <text evidence="1">Belongs to the E.coli NlpD/Haemophilus LppB family.</text>
</comment>
<dbReference type="Pfam" id="PF01551">
    <property type="entry name" value="Peptidase_M23"/>
    <property type="match status" value="1"/>
</dbReference>
<evidence type="ECO:0000313" key="6">
    <source>
        <dbReference type="Proteomes" id="UP000030341"/>
    </source>
</evidence>
<dbReference type="PANTHER" id="PTHR21666">
    <property type="entry name" value="PEPTIDASE-RELATED"/>
    <property type="match status" value="1"/>
</dbReference>
<dbReference type="AlphaFoldDB" id="A0A0A7EFJ9"/>
<dbReference type="KEGG" id="pseo:OM33_06140"/>
<evidence type="ECO:0000256" key="3">
    <source>
        <dbReference type="SAM" id="SignalP"/>
    </source>
</evidence>
<dbReference type="InterPro" id="IPR011055">
    <property type="entry name" value="Dup_hybrid_motif"/>
</dbReference>
<feature type="chain" id="PRO_5002028278" evidence="3">
    <location>
        <begin position="27"/>
        <end position="274"/>
    </location>
</feature>
<evidence type="ECO:0000259" key="4">
    <source>
        <dbReference type="PROSITE" id="PS51782"/>
    </source>
</evidence>
<dbReference type="HOGENOM" id="CLU_029425_0_1_6"/>
<protein>
    <submittedName>
        <fullName evidence="5">Peptidoglycan-binding protein</fullName>
    </submittedName>
</protein>
<organism evidence="5 6">
    <name type="scientific">Pseudoalteromonas piratica</name>
    <dbReference type="NCBI Taxonomy" id="1348114"/>
    <lineage>
        <taxon>Bacteria</taxon>
        <taxon>Pseudomonadati</taxon>
        <taxon>Pseudomonadota</taxon>
        <taxon>Gammaproteobacteria</taxon>
        <taxon>Alteromonadales</taxon>
        <taxon>Pseudoalteromonadaceae</taxon>
        <taxon>Pseudoalteromonas</taxon>
    </lineage>
</organism>
<dbReference type="CDD" id="cd00118">
    <property type="entry name" value="LysM"/>
    <property type="match status" value="1"/>
</dbReference>
<feature type="signal peptide" evidence="3">
    <location>
        <begin position="1"/>
        <end position="26"/>
    </location>
</feature>
<dbReference type="PROSITE" id="PS51782">
    <property type="entry name" value="LYSM"/>
    <property type="match status" value="1"/>
</dbReference>
<reference evidence="5 6" key="1">
    <citation type="submission" date="2014-11" db="EMBL/GenBank/DDBJ databases">
        <title>Complete Genome Sequence of Pseudoalteromonas sp. Strain OCN003 Isolated from Kaneohe Bay, Oahu, Hawaii.</title>
        <authorList>
            <person name="Beurmann S."/>
            <person name="Videau P."/>
            <person name="Ushijima B."/>
            <person name="Smith A.M."/>
            <person name="Aeby G.S."/>
            <person name="Callahan S.M."/>
            <person name="Belcaid M."/>
        </authorList>
    </citation>
    <scope>NUCLEOTIDE SEQUENCE [LARGE SCALE GENOMIC DNA]</scope>
    <source>
        <strain evidence="5 6">OCN003</strain>
    </source>
</reference>
<evidence type="ECO:0000256" key="1">
    <source>
        <dbReference type="ARBA" id="ARBA00038420"/>
    </source>
</evidence>
<dbReference type="GO" id="GO:0004222">
    <property type="term" value="F:metalloendopeptidase activity"/>
    <property type="evidence" value="ECO:0007669"/>
    <property type="project" value="TreeGrafter"/>
</dbReference>
<accession>A0A0A7EFJ9</accession>
<dbReference type="InterPro" id="IPR018392">
    <property type="entry name" value="LysM"/>
</dbReference>
<dbReference type="CDD" id="cd12797">
    <property type="entry name" value="M23_peptidase"/>
    <property type="match status" value="1"/>
</dbReference>
<dbReference type="OrthoDB" id="9795421at2"/>
<keyword evidence="3" id="KW-0732">Signal</keyword>